<sequence>MGTVFSHLSISAATDPVGDDSILSLLRVFWPILDKVFSSEHMENGNLSMAACRALSLAIQSSGLLPLQIFKILQIGYDIRCKWEETLGNI</sequence>
<keyword evidence="2" id="KW-1185">Reference proteome</keyword>
<accession>A0AAN9FEE2</accession>
<name>A0AAN9FEE2_CROPI</name>
<dbReference type="Gene3D" id="1.25.10.10">
    <property type="entry name" value="Leucine-rich Repeat Variant"/>
    <property type="match status" value="1"/>
</dbReference>
<reference evidence="1 2" key="1">
    <citation type="submission" date="2024-01" db="EMBL/GenBank/DDBJ databases">
        <title>The genomes of 5 underutilized Papilionoideae crops provide insights into root nodulation and disease resistanc.</title>
        <authorList>
            <person name="Yuan L."/>
        </authorList>
    </citation>
    <scope>NUCLEOTIDE SEQUENCE [LARGE SCALE GENOMIC DNA]</scope>
    <source>
        <strain evidence="1">ZHUSHIDOU_FW_LH</strain>
        <tissue evidence="1">Leaf</tissue>
    </source>
</reference>
<protein>
    <submittedName>
        <fullName evidence="1">Uncharacterized protein</fullName>
    </submittedName>
</protein>
<dbReference type="AlphaFoldDB" id="A0AAN9FEE2"/>
<dbReference type="EMBL" id="JAYWIO010000003">
    <property type="protein sequence ID" value="KAK7273904.1"/>
    <property type="molecule type" value="Genomic_DNA"/>
</dbReference>
<dbReference type="Proteomes" id="UP001372338">
    <property type="component" value="Unassembled WGS sequence"/>
</dbReference>
<comment type="caution">
    <text evidence="1">The sequence shown here is derived from an EMBL/GenBank/DDBJ whole genome shotgun (WGS) entry which is preliminary data.</text>
</comment>
<organism evidence="1 2">
    <name type="scientific">Crotalaria pallida</name>
    <name type="common">Smooth rattlebox</name>
    <name type="synonym">Crotalaria striata</name>
    <dbReference type="NCBI Taxonomy" id="3830"/>
    <lineage>
        <taxon>Eukaryota</taxon>
        <taxon>Viridiplantae</taxon>
        <taxon>Streptophyta</taxon>
        <taxon>Embryophyta</taxon>
        <taxon>Tracheophyta</taxon>
        <taxon>Spermatophyta</taxon>
        <taxon>Magnoliopsida</taxon>
        <taxon>eudicotyledons</taxon>
        <taxon>Gunneridae</taxon>
        <taxon>Pentapetalae</taxon>
        <taxon>rosids</taxon>
        <taxon>fabids</taxon>
        <taxon>Fabales</taxon>
        <taxon>Fabaceae</taxon>
        <taxon>Papilionoideae</taxon>
        <taxon>50 kb inversion clade</taxon>
        <taxon>genistoids sensu lato</taxon>
        <taxon>core genistoids</taxon>
        <taxon>Crotalarieae</taxon>
        <taxon>Crotalaria</taxon>
    </lineage>
</organism>
<evidence type="ECO:0000313" key="2">
    <source>
        <dbReference type="Proteomes" id="UP001372338"/>
    </source>
</evidence>
<dbReference type="InterPro" id="IPR011989">
    <property type="entry name" value="ARM-like"/>
</dbReference>
<gene>
    <name evidence="1" type="ORF">RIF29_14971</name>
</gene>
<proteinExistence type="predicted"/>
<evidence type="ECO:0000313" key="1">
    <source>
        <dbReference type="EMBL" id="KAK7273904.1"/>
    </source>
</evidence>